<comment type="caution">
    <text evidence="1">The sequence shown here is derived from an EMBL/GenBank/DDBJ whole genome shotgun (WGS) entry which is preliminary data.</text>
</comment>
<dbReference type="AlphaFoldDB" id="A0A8T1B1C7"/>
<evidence type="ECO:0000313" key="2">
    <source>
        <dbReference type="Proteomes" id="UP000736787"/>
    </source>
</evidence>
<dbReference type="SUPFAM" id="SSF56672">
    <property type="entry name" value="DNA/RNA polymerases"/>
    <property type="match status" value="1"/>
</dbReference>
<reference evidence="1" key="1">
    <citation type="submission" date="2018-10" db="EMBL/GenBank/DDBJ databases">
        <title>Effector identification in a new, highly contiguous assembly of the strawberry crown rot pathogen Phytophthora cactorum.</title>
        <authorList>
            <person name="Armitage A.D."/>
            <person name="Nellist C.F."/>
            <person name="Bates H."/>
            <person name="Vickerstaff R.J."/>
            <person name="Harrison R.J."/>
        </authorList>
    </citation>
    <scope>NUCLEOTIDE SEQUENCE</scope>
    <source>
        <strain evidence="1">4040</strain>
    </source>
</reference>
<organism evidence="1 2">
    <name type="scientific">Phytophthora cactorum</name>
    <dbReference type="NCBI Taxonomy" id="29920"/>
    <lineage>
        <taxon>Eukaryota</taxon>
        <taxon>Sar</taxon>
        <taxon>Stramenopiles</taxon>
        <taxon>Oomycota</taxon>
        <taxon>Peronosporomycetes</taxon>
        <taxon>Peronosporales</taxon>
        <taxon>Peronosporaceae</taxon>
        <taxon>Phytophthora</taxon>
    </lineage>
</organism>
<dbReference type="InterPro" id="IPR043502">
    <property type="entry name" value="DNA/RNA_pol_sf"/>
</dbReference>
<evidence type="ECO:0000313" key="1">
    <source>
        <dbReference type="EMBL" id="KAG2891844.1"/>
    </source>
</evidence>
<sequence length="92" mass="10601">MTTTCGDWNYVLIRRQTCRHSRCSNIINGQGITDDPERINSLRALPYPMTAGELEQFVCAINWMRESIIDFTREAEPLQRRLDAALASTKRI</sequence>
<dbReference type="EMBL" id="RCMK01001570">
    <property type="protein sequence ID" value="KAG2891844.1"/>
    <property type="molecule type" value="Genomic_DNA"/>
</dbReference>
<accession>A0A8T1B1C7</accession>
<name>A0A8T1B1C7_9STRA</name>
<gene>
    <name evidence="1" type="ORF">PC117_g24164</name>
</gene>
<dbReference type="Proteomes" id="UP000736787">
    <property type="component" value="Unassembled WGS sequence"/>
</dbReference>
<protein>
    <submittedName>
        <fullName evidence="1">Uncharacterized protein</fullName>
    </submittedName>
</protein>
<proteinExistence type="predicted"/>